<gene>
    <name evidence="2" type="ORF">KUTeg_009181</name>
</gene>
<dbReference type="Proteomes" id="UP001217089">
    <property type="component" value="Unassembled WGS sequence"/>
</dbReference>
<keyword evidence="1" id="KW-0175">Coiled coil</keyword>
<name>A0ABQ9F7A6_TEGGR</name>
<protein>
    <submittedName>
        <fullName evidence="2">Uncharacterized protein</fullName>
    </submittedName>
</protein>
<proteinExistence type="predicted"/>
<accession>A0ABQ9F7A6</accession>
<keyword evidence="3" id="KW-1185">Reference proteome</keyword>
<feature type="coiled-coil region" evidence="1">
    <location>
        <begin position="112"/>
        <end position="462"/>
    </location>
</feature>
<evidence type="ECO:0000256" key="1">
    <source>
        <dbReference type="SAM" id="Coils"/>
    </source>
</evidence>
<sequence length="647" mass="74101">MASGNDWWNFLLGNPMKNIQFDMAYSNFKIEELIKDLEEYYSVGNSSVREISGTLYRIDNLIRNLKRDKKNIDPRNCADCSTRSQSFIRKFLSRNKQIPKEQSEIETMYTELKIAKVEKLECEKQLENKKAELNKTIKERDNILKQLEIQTNANTELVETLGINKRDNRELETTRKCNDQLKAQNENLTKSLNEMKNEKENLTKSLNEMKIENDKLTEELKVQEQKYGSSMTEIEELKNKIKEAENEYQVTVNDLNREIGKLQTKMKTTEGENERKVNELQNEIKELKTKAKISESKSELTVNKLQKEVTELRGSLSSKNTEIADIKRQNIKHVDNTAQTEEKNSEIQMLNDKIKSLKSELETKETEKQKIDNLNKDLKEQLERSDAKLKLEKDEETAQINSLKSKSIELETERNMLIASKKSLQNHIDEIKKDKMRLNTENSKLEQEVKSQQINLEVITREKDQLKTYVVDKEKVVEELKTLKAVLTSKLELNVVSSMKQGLTDIVMHDLNRKLKQISDTDDTDIVLRPTAPSTATAPPTPATGTAANVKGPTVVFCISISRLGSDVQEALKGISVSSDVAIIIFHHKEVHALPSQSSEKILTGSEYKQLGSIIDMAVLSSKGIYNCDMNNLGFTKLVSFAKRFIN</sequence>
<comment type="caution">
    <text evidence="2">The sequence shown here is derived from an EMBL/GenBank/DDBJ whole genome shotgun (WGS) entry which is preliminary data.</text>
</comment>
<organism evidence="2 3">
    <name type="scientific">Tegillarca granosa</name>
    <name type="common">Malaysian cockle</name>
    <name type="synonym">Anadara granosa</name>
    <dbReference type="NCBI Taxonomy" id="220873"/>
    <lineage>
        <taxon>Eukaryota</taxon>
        <taxon>Metazoa</taxon>
        <taxon>Spiralia</taxon>
        <taxon>Lophotrochozoa</taxon>
        <taxon>Mollusca</taxon>
        <taxon>Bivalvia</taxon>
        <taxon>Autobranchia</taxon>
        <taxon>Pteriomorphia</taxon>
        <taxon>Arcoida</taxon>
        <taxon>Arcoidea</taxon>
        <taxon>Arcidae</taxon>
        <taxon>Tegillarca</taxon>
    </lineage>
</organism>
<reference evidence="2 3" key="1">
    <citation type="submission" date="2022-12" db="EMBL/GenBank/DDBJ databases">
        <title>Chromosome-level genome of Tegillarca granosa.</title>
        <authorList>
            <person name="Kim J."/>
        </authorList>
    </citation>
    <scope>NUCLEOTIDE SEQUENCE [LARGE SCALE GENOMIC DNA]</scope>
    <source>
        <strain evidence="2">Teg-2019</strain>
        <tissue evidence="2">Adductor muscle</tissue>
    </source>
</reference>
<evidence type="ECO:0000313" key="3">
    <source>
        <dbReference type="Proteomes" id="UP001217089"/>
    </source>
</evidence>
<dbReference type="Gene3D" id="1.20.5.1700">
    <property type="match status" value="1"/>
</dbReference>
<evidence type="ECO:0000313" key="2">
    <source>
        <dbReference type="EMBL" id="KAJ8313264.1"/>
    </source>
</evidence>
<dbReference type="EMBL" id="JARBDR010000385">
    <property type="protein sequence ID" value="KAJ8313264.1"/>
    <property type="molecule type" value="Genomic_DNA"/>
</dbReference>